<proteinExistence type="inferred from homology"/>
<dbReference type="AlphaFoldDB" id="A0A1B0DAF6"/>
<dbReference type="GO" id="GO:0006508">
    <property type="term" value="P:proteolysis"/>
    <property type="evidence" value="ECO:0007669"/>
    <property type="project" value="InterPro"/>
</dbReference>
<dbReference type="VEuPathDB" id="VectorBase:PPAPM1_009813"/>
<dbReference type="EnsemblMetazoa" id="PPAI004661-RA">
    <property type="protein sequence ID" value="PPAI004661-PA"/>
    <property type="gene ID" value="PPAI004661"/>
</dbReference>
<protein>
    <submittedName>
        <fullName evidence="3">Uncharacterized protein</fullName>
    </submittedName>
</protein>
<evidence type="ECO:0000256" key="1">
    <source>
        <dbReference type="ARBA" id="ARBA00023157"/>
    </source>
</evidence>
<dbReference type="PROSITE" id="PS50240">
    <property type="entry name" value="TRYPSIN_DOM"/>
    <property type="match status" value="1"/>
</dbReference>
<dbReference type="Gene3D" id="2.40.10.10">
    <property type="entry name" value="Trypsin-like serine proteases"/>
    <property type="match status" value="1"/>
</dbReference>
<dbReference type="InterPro" id="IPR009003">
    <property type="entry name" value="Peptidase_S1_PA"/>
</dbReference>
<organism evidence="3 4">
    <name type="scientific">Phlebotomus papatasi</name>
    <name type="common">Sandfly</name>
    <dbReference type="NCBI Taxonomy" id="29031"/>
    <lineage>
        <taxon>Eukaryota</taxon>
        <taxon>Metazoa</taxon>
        <taxon>Ecdysozoa</taxon>
        <taxon>Arthropoda</taxon>
        <taxon>Hexapoda</taxon>
        <taxon>Insecta</taxon>
        <taxon>Pterygota</taxon>
        <taxon>Neoptera</taxon>
        <taxon>Endopterygota</taxon>
        <taxon>Diptera</taxon>
        <taxon>Nematocera</taxon>
        <taxon>Psychodoidea</taxon>
        <taxon>Psychodidae</taxon>
        <taxon>Phlebotomus</taxon>
        <taxon>Phlebotomus</taxon>
    </lineage>
</organism>
<dbReference type="VEuPathDB" id="VectorBase:PPAPM1_002971"/>
<keyword evidence="1" id="KW-1015">Disulfide bond</keyword>
<dbReference type="Pfam" id="PF00089">
    <property type="entry name" value="Trypsin"/>
    <property type="match status" value="1"/>
</dbReference>
<dbReference type="InterPro" id="IPR043504">
    <property type="entry name" value="Peptidase_S1_PA_chymotrypsin"/>
</dbReference>
<accession>A0A1B0DAF6</accession>
<dbReference type="PANTHER" id="PTHR24252">
    <property type="entry name" value="ACROSIN-RELATED"/>
    <property type="match status" value="1"/>
</dbReference>
<evidence type="ECO:0000313" key="4">
    <source>
        <dbReference type="Proteomes" id="UP000092462"/>
    </source>
</evidence>
<keyword evidence="4" id="KW-1185">Reference proteome</keyword>
<dbReference type="VEuPathDB" id="VectorBase:PPAI004661"/>
<evidence type="ECO:0000256" key="2">
    <source>
        <dbReference type="ARBA" id="ARBA00024195"/>
    </source>
</evidence>
<name>A0A1B0DAF6_PHLPP</name>
<sequence length="406" mass="45571">MKFLVYLPCYLLIFLTCVSLSFQKLPMGNCDHDAFFYEFINPTIGWIGIGAVNLGDRDRLDNITISVQMEAEINDQSYLGEIKKLYFTKIKTSDPIPKYSIYFEIRVPVDNPLPNIVRITVDGYDLCENPVQSNDTIIINLGYIYNSYLNTEKQFSEVIRTPKSTTMDQNEPISQIQINNLNIEEPIDCGRIGPLDNIDPVVTDEKVLPRGGWPWLASIYAYNEGNDIDSDIAIVELTEPVQFTNYIRPACLGKKPSPKKSIVGHNGVIAGWGRDEHGNFFTELPRKAEIPIVSDETCLRSHDAFSDIISEATFCAGWRNGTDGPCNGDSGGGLMFYKDDKWTIRGIISTSILSNKRSSSCDQNFIHNSTTFMFLRGVIVIVCERGPKYCAIHISGVLNNDHNCES</sequence>
<dbReference type="Proteomes" id="UP000092462">
    <property type="component" value="Unassembled WGS sequence"/>
</dbReference>
<dbReference type="EMBL" id="AJVK01013287">
    <property type="status" value="NOT_ANNOTATED_CDS"/>
    <property type="molecule type" value="Genomic_DNA"/>
</dbReference>
<dbReference type="EMBL" id="AJVK01013288">
    <property type="status" value="NOT_ANNOTATED_CDS"/>
    <property type="molecule type" value="Genomic_DNA"/>
</dbReference>
<dbReference type="SMART" id="SM00020">
    <property type="entry name" value="Tryp_SPc"/>
    <property type="match status" value="1"/>
</dbReference>
<dbReference type="SUPFAM" id="SSF50494">
    <property type="entry name" value="Trypsin-like serine proteases"/>
    <property type="match status" value="1"/>
</dbReference>
<dbReference type="PANTHER" id="PTHR24252:SF7">
    <property type="entry name" value="HYALIN"/>
    <property type="match status" value="1"/>
</dbReference>
<comment type="similarity">
    <text evidence="2">Belongs to the peptidase S1 family. CLIP subfamily.</text>
</comment>
<reference evidence="3" key="1">
    <citation type="submission" date="2022-08" db="UniProtKB">
        <authorList>
            <consortium name="EnsemblMetazoa"/>
        </authorList>
    </citation>
    <scope>IDENTIFICATION</scope>
    <source>
        <strain evidence="3">Israel</strain>
    </source>
</reference>
<dbReference type="InterPro" id="IPR001254">
    <property type="entry name" value="Trypsin_dom"/>
</dbReference>
<evidence type="ECO:0000313" key="3">
    <source>
        <dbReference type="EnsemblMetazoa" id="PPAI004661-PA"/>
    </source>
</evidence>
<dbReference type="GO" id="GO:0004252">
    <property type="term" value="F:serine-type endopeptidase activity"/>
    <property type="evidence" value="ECO:0007669"/>
    <property type="project" value="InterPro"/>
</dbReference>